<name>A0A6A5G151_CAERE</name>
<protein>
    <recommendedName>
        <fullName evidence="2">Receptor L-domain domain-containing protein</fullName>
    </recommendedName>
</protein>
<dbReference type="RefSeq" id="XP_053579648.1">
    <property type="nucleotide sequence ID" value="XM_053736082.1"/>
</dbReference>
<accession>A0A6A5G151</accession>
<feature type="domain" description="Receptor L-domain" evidence="2">
    <location>
        <begin position="7"/>
        <end position="129"/>
    </location>
</feature>
<dbReference type="SUPFAM" id="SSF52058">
    <property type="entry name" value="L domain-like"/>
    <property type="match status" value="1"/>
</dbReference>
<dbReference type="Proteomes" id="UP000483820">
    <property type="component" value="Chromosome X"/>
</dbReference>
<feature type="transmembrane region" description="Helical" evidence="1">
    <location>
        <begin position="232"/>
        <end position="249"/>
    </location>
</feature>
<dbReference type="AlphaFoldDB" id="A0A6A5G151"/>
<dbReference type="EMBL" id="WUAV01000006">
    <property type="protein sequence ID" value="KAF1748385.1"/>
    <property type="molecule type" value="Genomic_DNA"/>
</dbReference>
<dbReference type="InterPro" id="IPR036941">
    <property type="entry name" value="Rcpt_L-dom_sf"/>
</dbReference>
<feature type="transmembrane region" description="Helical" evidence="1">
    <location>
        <begin position="187"/>
        <end position="212"/>
    </location>
</feature>
<evidence type="ECO:0000313" key="4">
    <source>
        <dbReference type="Proteomes" id="UP000483820"/>
    </source>
</evidence>
<evidence type="ECO:0000256" key="1">
    <source>
        <dbReference type="SAM" id="Phobius"/>
    </source>
</evidence>
<dbReference type="CTD" id="9824738"/>
<dbReference type="GeneID" id="9824738"/>
<dbReference type="InterPro" id="IPR000494">
    <property type="entry name" value="Rcpt_L-dom"/>
</dbReference>
<keyword evidence="1" id="KW-1133">Transmembrane helix</keyword>
<proteinExistence type="predicted"/>
<keyword evidence="1" id="KW-0812">Transmembrane</keyword>
<dbReference type="Gene3D" id="3.80.20.20">
    <property type="entry name" value="Receptor L-domain"/>
    <property type="match status" value="1"/>
</dbReference>
<reference evidence="3 4" key="1">
    <citation type="submission" date="2019-12" db="EMBL/GenBank/DDBJ databases">
        <title>Chromosome-level assembly of the Caenorhabditis remanei genome.</title>
        <authorList>
            <person name="Teterina A.A."/>
            <person name="Willis J.H."/>
            <person name="Phillips P.C."/>
        </authorList>
    </citation>
    <scope>NUCLEOTIDE SEQUENCE [LARGE SCALE GENOMIC DNA]</scope>
    <source>
        <strain evidence="3 4">PX506</strain>
        <tissue evidence="3">Whole organism</tissue>
    </source>
</reference>
<evidence type="ECO:0000313" key="3">
    <source>
        <dbReference type="EMBL" id="KAF1748385.1"/>
    </source>
</evidence>
<comment type="caution">
    <text evidence="3">The sequence shown here is derived from an EMBL/GenBank/DDBJ whole genome shotgun (WGS) entry which is preliminary data.</text>
</comment>
<feature type="transmembrane region" description="Helical" evidence="1">
    <location>
        <begin position="270"/>
        <end position="293"/>
    </location>
</feature>
<dbReference type="Pfam" id="PF01030">
    <property type="entry name" value="Recep_L_domain"/>
    <property type="match status" value="1"/>
</dbReference>
<organism evidence="3 4">
    <name type="scientific">Caenorhabditis remanei</name>
    <name type="common">Caenorhabditis vulgaris</name>
    <dbReference type="NCBI Taxonomy" id="31234"/>
    <lineage>
        <taxon>Eukaryota</taxon>
        <taxon>Metazoa</taxon>
        <taxon>Ecdysozoa</taxon>
        <taxon>Nematoda</taxon>
        <taxon>Chromadorea</taxon>
        <taxon>Rhabditida</taxon>
        <taxon>Rhabditina</taxon>
        <taxon>Rhabditomorpha</taxon>
        <taxon>Rhabditoidea</taxon>
        <taxon>Rhabditidae</taxon>
        <taxon>Peloderinae</taxon>
        <taxon>Caenorhabditis</taxon>
    </lineage>
</organism>
<gene>
    <name evidence="3" type="ORF">GCK72_024852</name>
</gene>
<sequence length="313" mass="35983">MTGDIVIDGKNATTLLENHFQFPILQQKFMKIENWTGSIKIIHTDFQNLSFFKSLVSVKTDFPGSSFDEDDIHNEMRYATFWIESNPNITSLGIPSLKQVTADVLPTIRTVYGFYLKNNAELCLSDSEFWMLRKMERSLLFGMKICGAVTKQYCYQSHFDHTNLPLGCQILLTGIWLNEIKKYKLTFAMFPLSVLLFLFSFISNACVCGAMSQIPEPFKNERAPQNLTSLSLFLQALFILIVGLFSEGLNHMFSSSPALVQQVRDFDYFFYFWGSIIMRWHYAIILLIQTAFISHTFVMFSVDDIPTPKHVSP</sequence>
<evidence type="ECO:0000259" key="2">
    <source>
        <dbReference type="Pfam" id="PF01030"/>
    </source>
</evidence>
<dbReference type="KEGG" id="crq:GCK72_024852"/>
<keyword evidence="1" id="KW-0472">Membrane</keyword>